<evidence type="ECO:0000313" key="1">
    <source>
        <dbReference type="EMBL" id="KAJ0046835.1"/>
    </source>
</evidence>
<reference evidence="2" key="1">
    <citation type="journal article" date="2023" name="G3 (Bethesda)">
        <title>Genome assembly and association tests identify interacting loci associated with vigor, precocity, and sex in interspecific pistachio rootstocks.</title>
        <authorList>
            <person name="Palmer W."/>
            <person name="Jacygrad E."/>
            <person name="Sagayaradj S."/>
            <person name="Cavanaugh K."/>
            <person name="Han R."/>
            <person name="Bertier L."/>
            <person name="Beede B."/>
            <person name="Kafkas S."/>
            <person name="Golino D."/>
            <person name="Preece J."/>
            <person name="Michelmore R."/>
        </authorList>
    </citation>
    <scope>NUCLEOTIDE SEQUENCE [LARGE SCALE GENOMIC DNA]</scope>
</reference>
<sequence>MRFTNKACVIVTLGAAFGLRDQLVKSKSHSLKPEWTGIVSSMLQAKHVSGSFSGSKKAHQTANQNRQAAEESLRMVVYLSCWGPN</sequence>
<name>A0ACC0Z8W5_9ROSI</name>
<proteinExistence type="predicted"/>
<keyword evidence="2" id="KW-1185">Reference proteome</keyword>
<organism evidence="1 2">
    <name type="scientific">Pistacia integerrima</name>
    <dbReference type="NCBI Taxonomy" id="434235"/>
    <lineage>
        <taxon>Eukaryota</taxon>
        <taxon>Viridiplantae</taxon>
        <taxon>Streptophyta</taxon>
        <taxon>Embryophyta</taxon>
        <taxon>Tracheophyta</taxon>
        <taxon>Spermatophyta</taxon>
        <taxon>Magnoliopsida</taxon>
        <taxon>eudicotyledons</taxon>
        <taxon>Gunneridae</taxon>
        <taxon>Pentapetalae</taxon>
        <taxon>rosids</taxon>
        <taxon>malvids</taxon>
        <taxon>Sapindales</taxon>
        <taxon>Anacardiaceae</taxon>
        <taxon>Pistacia</taxon>
    </lineage>
</organism>
<gene>
    <name evidence="1" type="ORF">Pint_04419</name>
</gene>
<dbReference type="EMBL" id="CM047738">
    <property type="protein sequence ID" value="KAJ0046835.1"/>
    <property type="molecule type" value="Genomic_DNA"/>
</dbReference>
<protein>
    <submittedName>
        <fullName evidence="1">Uncharacterized protein</fullName>
    </submittedName>
</protein>
<evidence type="ECO:0000313" key="2">
    <source>
        <dbReference type="Proteomes" id="UP001163603"/>
    </source>
</evidence>
<dbReference type="Proteomes" id="UP001163603">
    <property type="component" value="Chromosome 3"/>
</dbReference>
<accession>A0ACC0Z8W5</accession>
<comment type="caution">
    <text evidence="1">The sequence shown here is derived from an EMBL/GenBank/DDBJ whole genome shotgun (WGS) entry which is preliminary data.</text>
</comment>